<accession>A0ABP9P6U2</accession>
<comment type="caution">
    <text evidence="2">The sequence shown here is derived from an EMBL/GenBank/DDBJ whole genome shotgun (WGS) entry which is preliminary data.</text>
</comment>
<name>A0ABP9P6U2_9ACTN</name>
<gene>
    <name evidence="2" type="ORF">GCM10023340_02860</name>
</gene>
<dbReference type="InterPro" id="IPR032466">
    <property type="entry name" value="Metal_Hydrolase"/>
</dbReference>
<feature type="region of interest" description="Disordered" evidence="1">
    <location>
        <begin position="37"/>
        <end position="103"/>
    </location>
</feature>
<keyword evidence="3" id="KW-1185">Reference proteome</keyword>
<dbReference type="Proteomes" id="UP001500221">
    <property type="component" value="Unassembled WGS sequence"/>
</dbReference>
<evidence type="ECO:0000313" key="2">
    <source>
        <dbReference type="EMBL" id="GAA5141324.1"/>
    </source>
</evidence>
<dbReference type="Gene3D" id="3.20.20.140">
    <property type="entry name" value="Metal-dependent hydrolases"/>
    <property type="match status" value="1"/>
</dbReference>
<evidence type="ECO:0008006" key="4">
    <source>
        <dbReference type="Google" id="ProtNLM"/>
    </source>
</evidence>
<proteinExistence type="predicted"/>
<organism evidence="2 3">
    <name type="scientific">Nocardioides marinquilinus</name>
    <dbReference type="NCBI Taxonomy" id="1210400"/>
    <lineage>
        <taxon>Bacteria</taxon>
        <taxon>Bacillati</taxon>
        <taxon>Actinomycetota</taxon>
        <taxon>Actinomycetes</taxon>
        <taxon>Propionibacteriales</taxon>
        <taxon>Nocardioidaceae</taxon>
        <taxon>Nocardioides</taxon>
    </lineage>
</organism>
<evidence type="ECO:0000256" key="1">
    <source>
        <dbReference type="SAM" id="MobiDB-lite"/>
    </source>
</evidence>
<reference evidence="3" key="1">
    <citation type="journal article" date="2019" name="Int. J. Syst. Evol. Microbiol.">
        <title>The Global Catalogue of Microorganisms (GCM) 10K type strain sequencing project: providing services to taxonomists for standard genome sequencing and annotation.</title>
        <authorList>
            <consortium name="The Broad Institute Genomics Platform"/>
            <consortium name="The Broad Institute Genome Sequencing Center for Infectious Disease"/>
            <person name="Wu L."/>
            <person name="Ma J."/>
        </authorList>
    </citation>
    <scope>NUCLEOTIDE SEQUENCE [LARGE SCALE GENOMIC DNA]</scope>
    <source>
        <strain evidence="3">JCM 18459</strain>
    </source>
</reference>
<protein>
    <recommendedName>
        <fullName evidence="4">Peptidase</fullName>
    </recommendedName>
</protein>
<sequence length="855" mass="93771">MPVSETVRLHRRLAGALSTALLVVVVALALPTSAGERTASLRETNEQSKAAAGIPHTDPPGTPAHTHDPRFKNALARSGETGALTRDPTTARQARRSAAYVARQRRLPDPRLTTVPARPTRTAVPQTRYAMAGGCYTLTAPSGSVLALAGDTVRPARDAGRAVRVRFQATQLGRYLLYVEGRRFVAGRAAGQGLGLDERPSRSTVWTVTRREGRFVLRTAGGRSLALRDGRLVLAGAPTRFALRQRGPCVRYPEAQVDVVGAPHAGVSSFQEVRGFVDAHTHGMAFEFLGGSVHCGRPWHPFGVEYALVDCPDHTLTGGQGAVLESFLSGELGHDPVGWPTFRDWPAPNSLTHEGTYYRWMERAWRGGERLFVNLLVENNKLCEIYPLKRNSCDDMDSIRLQAKDMYRFQNYVDAQFGGPGKGFYRIVRNPFEARRVINQGKLAVVMGIETSVPFGCTFKALPGGDVPECTRADITRQIGQMHRIGVRQMELVNKFDNALGGVAGDEGTTGVAVNAANFLQTGSFWDMRTCTPATTENSDRTQFAAPNAVPGQDAIFGAIGTLFGGLLPAVPLYPPPNHCNARGLTSLGEHTVRELARRDMLFDPDHLSVKARRSAMDVVERLDYPGVLSSHSWSTPDTYPRIYRSGGFVTPYAGDSTGFVDKWRRHVGWADPRYYWGIGFGADINGLGAQGDPRGADVRNKVTYPFRGINGVTIKRQRAGQRVYDINKDGVAQYGLYPDWIQDLTKVAGARQRGAGRAIFADMTRGPEAYLQMWERAEGIAPDSCRNPGLRRTVAQVRRLVRPGLTTEQVMRRVGQPFQRLGTTYGVCARTQSRDRVMVTIAFTRGGRVTAVRT</sequence>
<dbReference type="SUPFAM" id="SSF51556">
    <property type="entry name" value="Metallo-dependent hydrolases"/>
    <property type="match status" value="1"/>
</dbReference>
<evidence type="ECO:0000313" key="3">
    <source>
        <dbReference type="Proteomes" id="UP001500221"/>
    </source>
</evidence>
<dbReference type="EMBL" id="BAABKG010000001">
    <property type="protein sequence ID" value="GAA5141324.1"/>
    <property type="molecule type" value="Genomic_DNA"/>
</dbReference>